<gene>
    <name evidence="5" type="ORF">ABEG17_07110</name>
</gene>
<dbReference type="PROSITE" id="PS51257">
    <property type="entry name" value="PROKAR_LIPOPROTEIN"/>
    <property type="match status" value="1"/>
</dbReference>
<keyword evidence="3" id="KW-1003">Cell membrane</keyword>
<evidence type="ECO:0000256" key="1">
    <source>
        <dbReference type="ARBA" id="ARBA00004196"/>
    </source>
</evidence>
<evidence type="ECO:0000313" key="5">
    <source>
        <dbReference type="EMBL" id="XBO45098.1"/>
    </source>
</evidence>
<dbReference type="CDD" id="cd16334">
    <property type="entry name" value="LppX-like"/>
    <property type="match status" value="1"/>
</dbReference>
<evidence type="ECO:0000256" key="2">
    <source>
        <dbReference type="ARBA" id="ARBA00009194"/>
    </source>
</evidence>
<name>A0AAU7JXU7_9MICO</name>
<comment type="subcellular location">
    <subcellularLocation>
        <location evidence="1">Cell envelope</location>
    </subcellularLocation>
</comment>
<dbReference type="AlphaFoldDB" id="A0AAU7JXU7"/>
<dbReference type="Gene3D" id="2.50.20.20">
    <property type="match status" value="1"/>
</dbReference>
<dbReference type="InterPro" id="IPR009830">
    <property type="entry name" value="LppX/LprAFG"/>
</dbReference>
<accession>A0AAU7JXU7</accession>
<protein>
    <submittedName>
        <fullName evidence="5">LppX_LprAFG lipoprotein</fullName>
    </submittedName>
</protein>
<keyword evidence="3" id="KW-0472">Membrane</keyword>
<dbReference type="RefSeq" id="WP_406832582.1">
    <property type="nucleotide sequence ID" value="NZ_CP157483.1"/>
</dbReference>
<dbReference type="InterPro" id="IPR029046">
    <property type="entry name" value="LolA/LolB/LppX"/>
</dbReference>
<comment type="similarity">
    <text evidence="2">Belongs to the LppX/LprAFG lipoprotein family.</text>
</comment>
<feature type="signal peptide" evidence="4">
    <location>
        <begin position="1"/>
        <end position="22"/>
    </location>
</feature>
<dbReference type="GO" id="GO:0030313">
    <property type="term" value="C:cell envelope"/>
    <property type="evidence" value="ECO:0007669"/>
    <property type="project" value="UniProtKB-SubCell"/>
</dbReference>
<feature type="chain" id="PRO_5043537578" evidence="4">
    <location>
        <begin position="23"/>
        <end position="233"/>
    </location>
</feature>
<sequence length="233" mass="23803">MPLRVRLSVVALVIAVGLGAGACSGGSVGAASEQPPAQQLADARAVLEKSPAVSFTLESTGLPGKAVGVSGARGTGLFTPPSFKGTLNASIKGITGTVDVVAVDQDVYMKFFTPTFNKIDPATYGAPNPAQLFNKSTGITALITKTQNPVKAGVVRDGADVLTTFTGKLPGDAVADLLVTGDRKGTFDVTYGVTQTGKELRSVVIKGPFYAGATSTYTLRLTSLAKAVAITRP</sequence>
<dbReference type="EMBL" id="CP157483">
    <property type="protein sequence ID" value="XBO45098.1"/>
    <property type="molecule type" value="Genomic_DNA"/>
</dbReference>
<organism evidence="5">
    <name type="scientific">Pedococcus sp. KACC 23699</name>
    <dbReference type="NCBI Taxonomy" id="3149228"/>
    <lineage>
        <taxon>Bacteria</taxon>
        <taxon>Bacillati</taxon>
        <taxon>Actinomycetota</taxon>
        <taxon>Actinomycetes</taxon>
        <taxon>Micrococcales</taxon>
        <taxon>Intrasporangiaceae</taxon>
        <taxon>Pedococcus</taxon>
    </lineage>
</organism>
<dbReference type="SUPFAM" id="SSF89392">
    <property type="entry name" value="Prokaryotic lipoproteins and lipoprotein localization factors"/>
    <property type="match status" value="1"/>
</dbReference>
<keyword evidence="4" id="KW-0732">Signal</keyword>
<evidence type="ECO:0000256" key="4">
    <source>
        <dbReference type="SAM" id="SignalP"/>
    </source>
</evidence>
<evidence type="ECO:0000256" key="3">
    <source>
        <dbReference type="ARBA" id="ARBA00022475"/>
    </source>
</evidence>
<reference evidence="5" key="1">
    <citation type="submission" date="2024-05" db="EMBL/GenBank/DDBJ databases">
        <authorList>
            <person name="Kim S."/>
            <person name="Heo J."/>
            <person name="Choi H."/>
            <person name="Choi Y."/>
            <person name="Kwon S.-W."/>
            <person name="Kim Y."/>
        </authorList>
    </citation>
    <scope>NUCLEOTIDE SEQUENCE</scope>
    <source>
        <strain evidence="5">KACC 23699</strain>
    </source>
</reference>
<keyword evidence="5" id="KW-0449">Lipoprotein</keyword>
<dbReference type="Pfam" id="PF07161">
    <property type="entry name" value="LppX_LprAFG"/>
    <property type="match status" value="1"/>
</dbReference>
<proteinExistence type="inferred from homology"/>